<accession>A0A6M3JE76</accession>
<name>A0A6M3JE76_9ZZZZ</name>
<evidence type="ECO:0000313" key="1">
    <source>
        <dbReference type="EMBL" id="QJA67177.1"/>
    </source>
</evidence>
<gene>
    <name evidence="1" type="ORF">MM415B00267_0003</name>
</gene>
<dbReference type="EMBL" id="MT141567">
    <property type="protein sequence ID" value="QJA67177.1"/>
    <property type="molecule type" value="Genomic_DNA"/>
</dbReference>
<organism evidence="1">
    <name type="scientific">viral metagenome</name>
    <dbReference type="NCBI Taxonomy" id="1070528"/>
    <lineage>
        <taxon>unclassified sequences</taxon>
        <taxon>metagenomes</taxon>
        <taxon>organismal metagenomes</taxon>
    </lineage>
</organism>
<proteinExistence type="predicted"/>
<sequence>MIKKIVIGIICILALIAIAFTLELGGLGWKMFFAPKHEAVRRKVFKQTRSYNEGKMQDLAKYKFEYEKADISGKAVIVSTIRHMFADFQCEDLPAELKTFLKKIRGY</sequence>
<reference evidence="1" key="1">
    <citation type="submission" date="2020-03" db="EMBL/GenBank/DDBJ databases">
        <title>The deep terrestrial virosphere.</title>
        <authorList>
            <person name="Holmfeldt K."/>
            <person name="Nilsson E."/>
            <person name="Simone D."/>
            <person name="Lopez-Fernandez M."/>
            <person name="Wu X."/>
            <person name="de Brujin I."/>
            <person name="Lundin D."/>
            <person name="Andersson A."/>
            <person name="Bertilsson S."/>
            <person name="Dopson M."/>
        </authorList>
    </citation>
    <scope>NUCLEOTIDE SEQUENCE</scope>
    <source>
        <strain evidence="1">MM415B00267</strain>
    </source>
</reference>
<protein>
    <submittedName>
        <fullName evidence="1">Uncharacterized protein</fullName>
    </submittedName>
</protein>
<dbReference type="AlphaFoldDB" id="A0A6M3JE76"/>